<proteinExistence type="predicted"/>
<dbReference type="AlphaFoldDB" id="A0A1F6CQB0"/>
<evidence type="ECO:0000313" key="1">
    <source>
        <dbReference type="EMBL" id="OGG51221.1"/>
    </source>
</evidence>
<reference evidence="1 2" key="1">
    <citation type="journal article" date="2016" name="Nat. Commun.">
        <title>Thousands of microbial genomes shed light on interconnected biogeochemical processes in an aquifer system.</title>
        <authorList>
            <person name="Anantharaman K."/>
            <person name="Brown C.T."/>
            <person name="Hug L.A."/>
            <person name="Sharon I."/>
            <person name="Castelle C.J."/>
            <person name="Probst A.J."/>
            <person name="Thomas B.C."/>
            <person name="Singh A."/>
            <person name="Wilkins M.J."/>
            <person name="Karaoz U."/>
            <person name="Brodie E.L."/>
            <person name="Williams K.H."/>
            <person name="Hubbard S.S."/>
            <person name="Banfield J.F."/>
        </authorList>
    </citation>
    <scope>NUCLEOTIDE SEQUENCE [LARGE SCALE GENOMIC DNA]</scope>
</reference>
<dbReference type="PANTHER" id="PTHR35841:SF1">
    <property type="entry name" value="PHOSPHONATES-BINDING PERIPLASMIC PROTEIN"/>
    <property type="match status" value="1"/>
</dbReference>
<dbReference type="Pfam" id="PF12974">
    <property type="entry name" value="Phosphonate-bd"/>
    <property type="match status" value="1"/>
</dbReference>
<accession>A0A1F6CQB0</accession>
<evidence type="ECO:0000313" key="2">
    <source>
        <dbReference type="Proteomes" id="UP000176445"/>
    </source>
</evidence>
<comment type="caution">
    <text evidence="1">The sequence shown here is derived from an EMBL/GenBank/DDBJ whole genome shotgun (WGS) entry which is preliminary data.</text>
</comment>
<name>A0A1F6CQB0_9BACT</name>
<dbReference type="Proteomes" id="UP000176445">
    <property type="component" value="Unassembled WGS sequence"/>
</dbReference>
<dbReference type="CDD" id="cd13571">
    <property type="entry name" value="PBP2_PnhD_1"/>
    <property type="match status" value="1"/>
</dbReference>
<evidence type="ECO:0008006" key="3">
    <source>
        <dbReference type="Google" id="ProtNLM"/>
    </source>
</evidence>
<dbReference type="SUPFAM" id="SSF53850">
    <property type="entry name" value="Periplasmic binding protein-like II"/>
    <property type="match status" value="1"/>
</dbReference>
<organism evidence="1 2">
    <name type="scientific">Candidatus Kaiserbacteria bacterium RIFCSPHIGHO2_01_FULL_54_36b</name>
    <dbReference type="NCBI Taxonomy" id="1798483"/>
    <lineage>
        <taxon>Bacteria</taxon>
        <taxon>Candidatus Kaiseribacteriota</taxon>
    </lineage>
</organism>
<gene>
    <name evidence="1" type="ORF">A2704_06540</name>
</gene>
<protein>
    <recommendedName>
        <fullName evidence="3">Phosphonate ABC transporter substrate-binding protein</fullName>
    </recommendedName>
</protein>
<dbReference type="Gene3D" id="3.40.190.10">
    <property type="entry name" value="Periplasmic binding protein-like II"/>
    <property type="match status" value="2"/>
</dbReference>
<sequence length="299" mass="32465">MSYGSSFFFQRSVLLEAAAVDVAPPPAAPKADGRPELRVIIASRYSPSAGAVYYNDLLKYLGERLERRITLLTRSSYAEAMKLIEEGGADIGFICSGSYVLLREKVPVEVIAAPEMYGRAEYRSYIIVPADSSAASLEDLRGKSFAFTDPLSFSGAFYPSQRALQLGDSPEKFWSKVLYTHSADKSISAVAYGLVDGAAVDGLIWDNLSAANPDIIARTKVIERSPWFGIPPIVAGPGQDPALVAGIRKVFLGMRDDPQGAVILDGMRIDRFNVPPADWYDGLASVVSLLRDKGLKITF</sequence>
<dbReference type="PANTHER" id="PTHR35841">
    <property type="entry name" value="PHOSPHONATES-BINDING PERIPLASMIC PROTEIN"/>
    <property type="match status" value="1"/>
</dbReference>
<dbReference type="EMBL" id="MFKW01000035">
    <property type="protein sequence ID" value="OGG51221.1"/>
    <property type="molecule type" value="Genomic_DNA"/>
</dbReference>